<organism evidence="1 2">
    <name type="scientific">Aeropyrum pernix (strain ATCC 700893 / DSM 11879 / JCM 9820 / NBRC 100138 / K1)</name>
    <dbReference type="NCBI Taxonomy" id="272557"/>
    <lineage>
        <taxon>Archaea</taxon>
        <taxon>Thermoproteota</taxon>
        <taxon>Thermoprotei</taxon>
        <taxon>Desulfurococcales</taxon>
        <taxon>Desulfurococcaceae</taxon>
        <taxon>Aeropyrum</taxon>
    </lineage>
</organism>
<gene>
    <name evidence="1" type="ordered locus">APE_0825.1</name>
</gene>
<evidence type="ECO:0000313" key="1">
    <source>
        <dbReference type="EMBL" id="BAA79804.2"/>
    </source>
</evidence>
<dbReference type="Proteomes" id="UP000002518">
    <property type="component" value="Chromosome"/>
</dbReference>
<dbReference type="GeneID" id="1444926"/>
<dbReference type="EMBL" id="BA000002">
    <property type="protein sequence ID" value="BAA79804.2"/>
    <property type="molecule type" value="Genomic_DNA"/>
</dbReference>
<accession>Q9YDU3</accession>
<sequence length="308" mass="35289">MVLSFNIEGRLSEVLMAISATLTASGAIIAAQSLAQLEIQEALESRREHKKRLDKLAERIIRGDAGRIVSNAIGLEKTKFDILYSEPCDTLEALKDEEPYLLKDLDTHLEGKPISKLLDVCRKHKKSVKSLDEELDEIASRVVDFVVQELGQQYKILETYDNSFKEFVKTKVLAPTIRTIHNNESQWTLENIVKEARRIQDEIKMEVKLKDTYKGGMSGIDVYMYAFKLVYVKAHLPTEGPAVRNNVLRVFKEVFEQKLASYAKDLVDKVEETSSLTRSAEEIKKLTVNRLYELREKTYLPNLCQYVK</sequence>
<protein>
    <submittedName>
        <fullName evidence="1">Uncharacterized protein</fullName>
    </submittedName>
</protein>
<dbReference type="AlphaFoldDB" id="Q9YDU3"/>
<reference evidence="1 2" key="1">
    <citation type="journal article" date="1999" name="DNA Res.">
        <title>Complete genome sequence of an aerobic hyper-thermophilic crenarchaeon, Aeropyrum pernix K1.</title>
        <authorList>
            <person name="Kawarabayasi Y."/>
            <person name="Hino Y."/>
            <person name="Horikawa H."/>
            <person name="Yamazaki S."/>
            <person name="Haikawa Y."/>
            <person name="Jin-no K."/>
            <person name="Takahashi M."/>
            <person name="Sekine M."/>
            <person name="Baba S."/>
            <person name="Ankai A."/>
            <person name="Kosugi H."/>
            <person name="Hosoyama A."/>
            <person name="Fukui S."/>
            <person name="Nagai Y."/>
            <person name="Nishijima K."/>
            <person name="Nakazawa H."/>
            <person name="Takamiya M."/>
            <person name="Masuda S."/>
            <person name="Funahashi T."/>
            <person name="Tanaka T."/>
            <person name="Kudoh Y."/>
            <person name="Yamazaki J."/>
            <person name="Kushida N."/>
            <person name="Oguchi A."/>
            <person name="Aoki K."/>
            <person name="Kubota K."/>
            <person name="Nakamura Y."/>
            <person name="Nomura N."/>
            <person name="Sako Y."/>
            <person name="Kikuchi H."/>
        </authorList>
    </citation>
    <scope>NUCLEOTIDE SEQUENCE [LARGE SCALE GENOMIC DNA]</scope>
    <source>
        <strain evidence="2">ATCC 700893 / DSM 11879 / JCM 9820 / NBRC 100138 / K1</strain>
    </source>
</reference>
<evidence type="ECO:0000313" key="2">
    <source>
        <dbReference type="Proteomes" id="UP000002518"/>
    </source>
</evidence>
<keyword evidence="2" id="KW-1185">Reference proteome</keyword>
<name>Q9YDU3_AERPE</name>
<dbReference type="EnsemblBacteria" id="BAA79804">
    <property type="protein sequence ID" value="BAA79804"/>
    <property type="gene ID" value="APE_0825.1"/>
</dbReference>
<dbReference type="PIR" id="D72675">
    <property type="entry name" value="D72675"/>
</dbReference>
<proteinExistence type="predicted"/>
<dbReference type="KEGG" id="ape:APE_0825.1"/>
<dbReference type="RefSeq" id="WP_010866000.1">
    <property type="nucleotide sequence ID" value="NC_000854.2"/>
</dbReference>